<comment type="caution">
    <text evidence="1">The sequence shown here is derived from an EMBL/GenBank/DDBJ whole genome shotgun (WGS) entry which is preliminary data.</text>
</comment>
<protein>
    <submittedName>
        <fullName evidence="1">Uncharacterized protein</fullName>
    </submittedName>
</protein>
<evidence type="ECO:0000313" key="1">
    <source>
        <dbReference type="EMBL" id="KKM14609.1"/>
    </source>
</evidence>
<dbReference type="EMBL" id="LAZR01015107">
    <property type="protein sequence ID" value="KKM14609.1"/>
    <property type="molecule type" value="Genomic_DNA"/>
</dbReference>
<organism evidence="1">
    <name type="scientific">marine sediment metagenome</name>
    <dbReference type="NCBI Taxonomy" id="412755"/>
    <lineage>
        <taxon>unclassified sequences</taxon>
        <taxon>metagenomes</taxon>
        <taxon>ecological metagenomes</taxon>
    </lineage>
</organism>
<proteinExistence type="predicted"/>
<dbReference type="AlphaFoldDB" id="A0A0F9I4L3"/>
<reference evidence="1" key="1">
    <citation type="journal article" date="2015" name="Nature">
        <title>Complex archaea that bridge the gap between prokaryotes and eukaryotes.</title>
        <authorList>
            <person name="Spang A."/>
            <person name="Saw J.H."/>
            <person name="Jorgensen S.L."/>
            <person name="Zaremba-Niedzwiedzka K."/>
            <person name="Martijn J."/>
            <person name="Lind A.E."/>
            <person name="van Eijk R."/>
            <person name="Schleper C."/>
            <person name="Guy L."/>
            <person name="Ettema T.J."/>
        </authorList>
    </citation>
    <scope>NUCLEOTIDE SEQUENCE</scope>
</reference>
<gene>
    <name evidence="1" type="ORF">LCGC14_1704420</name>
</gene>
<accession>A0A0F9I4L3</accession>
<name>A0A0F9I4L3_9ZZZZ</name>
<sequence length="241" mass="24841">MSLPSTIFAASELAVHKTLYTNDTDFGVGQKLEYADGRRFRYALAGELLVKAEILEGEETTTENDDTPAAAVVGDTIITMTFGSTAVADFFKGGYIYVNTTPGLGDSYKIDTHAAFSATSGQEVPLAGSETVTTALTTSSRVSLVRNPWAGLITLATAPLGWIAGVAVSAIPSAEWGWVQTGGPCAVMSGGTDGEGLAFAASDNTAGTGLVADADGEFVIGVVMQTPPGADQVELVFLTID</sequence>